<dbReference type="InterPro" id="IPR010979">
    <property type="entry name" value="Ribosomal_uS13-like_H2TH"/>
</dbReference>
<proteinExistence type="predicted"/>
<evidence type="ECO:0000313" key="1">
    <source>
        <dbReference type="EMBL" id="RIB26214.1"/>
    </source>
</evidence>
<gene>
    <name evidence="1" type="ORF">C2G38_2163874</name>
</gene>
<comment type="caution">
    <text evidence="1">The sequence shown here is derived from an EMBL/GenBank/DDBJ whole genome shotgun (WGS) entry which is preliminary data.</text>
</comment>
<accession>A0A397VUH5</accession>
<keyword evidence="2" id="KW-1185">Reference proteome</keyword>
<dbReference type="SUPFAM" id="SSF46946">
    <property type="entry name" value="S13-like H2TH domain"/>
    <property type="match status" value="1"/>
</dbReference>
<organism evidence="1 2">
    <name type="scientific">Gigaspora rosea</name>
    <dbReference type="NCBI Taxonomy" id="44941"/>
    <lineage>
        <taxon>Eukaryota</taxon>
        <taxon>Fungi</taxon>
        <taxon>Fungi incertae sedis</taxon>
        <taxon>Mucoromycota</taxon>
        <taxon>Glomeromycotina</taxon>
        <taxon>Glomeromycetes</taxon>
        <taxon>Diversisporales</taxon>
        <taxon>Gigasporaceae</taxon>
        <taxon>Gigaspora</taxon>
    </lineage>
</organism>
<protein>
    <submittedName>
        <fullName evidence="1">Uncharacterized protein</fullName>
    </submittedName>
</protein>
<dbReference type="EMBL" id="QKWP01000143">
    <property type="protein sequence ID" value="RIB26214.1"/>
    <property type="molecule type" value="Genomic_DNA"/>
</dbReference>
<dbReference type="OrthoDB" id="2384430at2759"/>
<dbReference type="AlphaFoldDB" id="A0A397VUH5"/>
<dbReference type="Gene3D" id="1.10.8.50">
    <property type="match status" value="1"/>
</dbReference>
<sequence length="190" mass="22291">MTNECTCYKFGIGVEINYQKSFGYGVKADKDYNKAFEYYKKPANKISKAAINNKLFETNKSPDHINRELKRILDYERFKISWIDYKEFKDINKLGNGGFTTKYGIEELLQNCYVNPTFLNCYEVSRNDYSHENCIKKFVTTKSCRSFNIYASKILFDTKIHPSKKTNQLTELEVKNIICSAQIILREDLK</sequence>
<evidence type="ECO:0000313" key="2">
    <source>
        <dbReference type="Proteomes" id="UP000266673"/>
    </source>
</evidence>
<dbReference type="GO" id="GO:0003676">
    <property type="term" value="F:nucleic acid binding"/>
    <property type="evidence" value="ECO:0007669"/>
    <property type="project" value="InterPro"/>
</dbReference>
<reference evidence="1 2" key="1">
    <citation type="submission" date="2018-06" db="EMBL/GenBank/DDBJ databases">
        <title>Comparative genomics reveals the genomic features of Rhizophagus irregularis, R. cerebriforme, R. diaphanum and Gigaspora rosea, and their symbiotic lifestyle signature.</title>
        <authorList>
            <person name="Morin E."/>
            <person name="San Clemente H."/>
            <person name="Chen E.C.H."/>
            <person name="De La Providencia I."/>
            <person name="Hainaut M."/>
            <person name="Kuo A."/>
            <person name="Kohler A."/>
            <person name="Murat C."/>
            <person name="Tang N."/>
            <person name="Roy S."/>
            <person name="Loubradou J."/>
            <person name="Henrissat B."/>
            <person name="Grigoriev I.V."/>
            <person name="Corradi N."/>
            <person name="Roux C."/>
            <person name="Martin F.M."/>
        </authorList>
    </citation>
    <scope>NUCLEOTIDE SEQUENCE [LARGE SCALE GENOMIC DNA]</scope>
    <source>
        <strain evidence="1 2">DAOM 194757</strain>
    </source>
</reference>
<name>A0A397VUH5_9GLOM</name>
<dbReference type="Proteomes" id="UP000266673">
    <property type="component" value="Unassembled WGS sequence"/>
</dbReference>